<organism evidence="1 2">
    <name type="scientific">Fistulifera solaris</name>
    <name type="common">Oleaginous diatom</name>
    <dbReference type="NCBI Taxonomy" id="1519565"/>
    <lineage>
        <taxon>Eukaryota</taxon>
        <taxon>Sar</taxon>
        <taxon>Stramenopiles</taxon>
        <taxon>Ochrophyta</taxon>
        <taxon>Bacillariophyta</taxon>
        <taxon>Bacillariophyceae</taxon>
        <taxon>Bacillariophycidae</taxon>
        <taxon>Naviculales</taxon>
        <taxon>Naviculaceae</taxon>
        <taxon>Fistulifera</taxon>
    </lineage>
</organism>
<keyword evidence="2" id="KW-1185">Reference proteome</keyword>
<accession>A0A1Z5JHC3</accession>
<dbReference type="EMBL" id="BDSP01000064">
    <property type="protein sequence ID" value="GAX13389.1"/>
    <property type="molecule type" value="Genomic_DNA"/>
</dbReference>
<protein>
    <submittedName>
        <fullName evidence="1">Uncharacterized protein</fullName>
    </submittedName>
</protein>
<sequence>MQLLSKKDFSAPHFPIQESTLGQQCLNLRTQSLFSDSLIDQLRNETVHEFEAFAWMRQHLRMNLTLPPPLPTPRALMPTLRLESAGVPMQNPPFSLGKVNSSNQTESSRLRKRRMHSIVFCLSLKVSR</sequence>
<evidence type="ECO:0000313" key="1">
    <source>
        <dbReference type="EMBL" id="GAX13389.1"/>
    </source>
</evidence>
<reference evidence="1 2" key="1">
    <citation type="journal article" date="2015" name="Plant Cell">
        <title>Oil accumulation by the oleaginous diatom Fistulifera solaris as revealed by the genome and transcriptome.</title>
        <authorList>
            <person name="Tanaka T."/>
            <person name="Maeda Y."/>
            <person name="Veluchamy A."/>
            <person name="Tanaka M."/>
            <person name="Abida H."/>
            <person name="Marechal E."/>
            <person name="Bowler C."/>
            <person name="Muto M."/>
            <person name="Sunaga Y."/>
            <person name="Tanaka M."/>
            <person name="Yoshino T."/>
            <person name="Taniguchi T."/>
            <person name="Fukuda Y."/>
            <person name="Nemoto M."/>
            <person name="Matsumoto M."/>
            <person name="Wong P.S."/>
            <person name="Aburatani S."/>
            <person name="Fujibuchi W."/>
        </authorList>
    </citation>
    <scope>NUCLEOTIDE SEQUENCE [LARGE SCALE GENOMIC DNA]</scope>
    <source>
        <strain evidence="1 2">JPCC DA0580</strain>
    </source>
</reference>
<evidence type="ECO:0000313" key="2">
    <source>
        <dbReference type="Proteomes" id="UP000198406"/>
    </source>
</evidence>
<gene>
    <name evidence="1" type="ORF">FisN_9Lu032</name>
</gene>
<comment type="caution">
    <text evidence="1">The sequence shown here is derived from an EMBL/GenBank/DDBJ whole genome shotgun (WGS) entry which is preliminary data.</text>
</comment>
<dbReference type="AlphaFoldDB" id="A0A1Z5JHC3"/>
<proteinExistence type="predicted"/>
<dbReference type="InParanoid" id="A0A1Z5JHC3"/>
<dbReference type="Proteomes" id="UP000198406">
    <property type="component" value="Unassembled WGS sequence"/>
</dbReference>
<name>A0A1Z5JHC3_FISSO</name>